<feature type="region of interest" description="Disordered" evidence="1">
    <location>
        <begin position="1"/>
        <end position="20"/>
    </location>
</feature>
<proteinExistence type="predicted"/>
<evidence type="ECO:0000313" key="3">
    <source>
        <dbReference type="Proteomes" id="UP000229509"/>
    </source>
</evidence>
<organism evidence="2 3">
    <name type="scientific">Mycobacterium phage Derpp</name>
    <dbReference type="NCBI Taxonomy" id="1897765"/>
    <lineage>
        <taxon>Viruses</taxon>
        <taxon>Duplodnaviria</taxon>
        <taxon>Heunggongvirae</taxon>
        <taxon>Uroviricota</taxon>
        <taxon>Caudoviricetes</taxon>
        <taxon>Bclasvirinae</taxon>
        <taxon>Pegunavirus</taxon>
        <taxon>Pegunavirus oline</taxon>
    </lineage>
</organism>
<reference evidence="3" key="1">
    <citation type="submission" date="2016-07" db="EMBL/GenBank/DDBJ databases">
        <authorList>
            <person name="Florea S."/>
            <person name="Webb J.S."/>
            <person name="Jaromczyk J."/>
            <person name="Schardl C.L."/>
        </authorList>
    </citation>
    <scope>NUCLEOTIDE SEQUENCE [LARGE SCALE GENOMIC DNA]</scope>
</reference>
<name>A0A1C9M0K1_9CAUD</name>
<gene>
    <name evidence="2" type="ORF">SEA_DERPP_66</name>
</gene>
<evidence type="ECO:0000313" key="2">
    <source>
        <dbReference type="EMBL" id="AOQ28663.1"/>
    </source>
</evidence>
<dbReference type="Proteomes" id="UP000229509">
    <property type="component" value="Segment"/>
</dbReference>
<sequence>MYTHVISPPSRARARDSVPAEHPFCQGSISRSITTTWSLDHGLDKVGRIKASKLGVFLNPPCPRPRWPR</sequence>
<evidence type="ECO:0000256" key="1">
    <source>
        <dbReference type="SAM" id="MobiDB-lite"/>
    </source>
</evidence>
<protein>
    <submittedName>
        <fullName evidence="2">Uncharacterized protein</fullName>
    </submittedName>
</protein>
<dbReference type="EMBL" id="KX576645">
    <property type="protein sequence ID" value="AOQ28663.1"/>
    <property type="molecule type" value="Genomic_DNA"/>
</dbReference>
<accession>A0A1C9M0K1</accession>